<accession>A0A432MR47</accession>
<dbReference type="Gene3D" id="3.40.50.1820">
    <property type="entry name" value="alpha/beta hydrolase"/>
    <property type="match status" value="2"/>
</dbReference>
<proteinExistence type="predicted"/>
<evidence type="ECO:0000313" key="2">
    <source>
        <dbReference type="EMBL" id="RUL89729.1"/>
    </source>
</evidence>
<organism evidence="2 3">
    <name type="scientific">Tautonia sociabilis</name>
    <dbReference type="NCBI Taxonomy" id="2080755"/>
    <lineage>
        <taxon>Bacteria</taxon>
        <taxon>Pseudomonadati</taxon>
        <taxon>Planctomycetota</taxon>
        <taxon>Planctomycetia</taxon>
        <taxon>Isosphaerales</taxon>
        <taxon>Isosphaeraceae</taxon>
        <taxon>Tautonia</taxon>
    </lineage>
</organism>
<dbReference type="InterPro" id="IPR029058">
    <property type="entry name" value="AB_hydrolase_fold"/>
</dbReference>
<dbReference type="InterPro" id="IPR050261">
    <property type="entry name" value="FrsA_esterase"/>
</dbReference>
<dbReference type="PROSITE" id="PS51318">
    <property type="entry name" value="TAT"/>
    <property type="match status" value="1"/>
</dbReference>
<gene>
    <name evidence="2" type="ORF">TsocGM_00760</name>
</gene>
<dbReference type="RefSeq" id="WP_126723404.1">
    <property type="nucleotide sequence ID" value="NZ_RYZH01000001.1"/>
</dbReference>
<dbReference type="AlphaFoldDB" id="A0A432MR47"/>
<evidence type="ECO:0000256" key="1">
    <source>
        <dbReference type="SAM" id="MobiDB-lite"/>
    </source>
</evidence>
<dbReference type="OrthoDB" id="244125at2"/>
<dbReference type="EMBL" id="RYZH01000001">
    <property type="protein sequence ID" value="RUL89729.1"/>
    <property type="molecule type" value="Genomic_DNA"/>
</dbReference>
<dbReference type="PANTHER" id="PTHR22946">
    <property type="entry name" value="DIENELACTONE HYDROLASE DOMAIN-CONTAINING PROTEIN-RELATED"/>
    <property type="match status" value="1"/>
</dbReference>
<dbReference type="InterPro" id="IPR006311">
    <property type="entry name" value="TAT_signal"/>
</dbReference>
<keyword evidence="3" id="KW-1185">Reference proteome</keyword>
<feature type="region of interest" description="Disordered" evidence="1">
    <location>
        <begin position="29"/>
        <end position="51"/>
    </location>
</feature>
<dbReference type="SUPFAM" id="SSF53474">
    <property type="entry name" value="alpha/beta-Hydrolases"/>
    <property type="match status" value="2"/>
</dbReference>
<dbReference type="PANTHER" id="PTHR22946:SF8">
    <property type="entry name" value="ACETYL XYLAN ESTERASE DOMAIN-CONTAINING PROTEIN"/>
    <property type="match status" value="1"/>
</dbReference>
<protein>
    <submittedName>
        <fullName evidence="2">Acetylxylan esterase</fullName>
    </submittedName>
</protein>
<sequence length="750" mass="81162">MNPTDLLSRRSALRTLSTALVVGGLPSRGLTAAPARADDPPRPIPRVLPVGELPDDRRLGPLRDLNGYFPFSPPGSAEEWAERAERVRRRILVSAGLWPMPTLPELVPVVHGKVDREGYSVEKVYFESFPGLFVTGNLYRPEGRDGLLPGVLCPHGHWPDGRFHDHGEEAIRRELETGAERFEIGGRHPVQARCVHLARMGCAVFLYDMIGYADSVPITDDVAHRFATQRPGLDRPDRWGLFSAQAELRLQNVLGLQLLNSIRALDFLSGLPDVDPDRIAVTGSSGGGTQTFLLAAVDPRPIAAFPAVMVSTAMQGGCTCENASYLRIDTGNVEFAALFAPKPLGMTGANDWTREIETKGLPELKTLYERLGAPDDVTARYFDFGHNYNAPSRAMMYAFMARTLDLGPDAPLEEQDYEPLSVAEATVWDSGHPKPPSDEDAEVRLLAALDADSQAKLDALRPVDAQSLAEFRRVVGGVIETMVGRPLPEPGDVSYDKNAEVDAGDSLVTTALLRFEPAGEAVPTVFLYPKNYGGRVVLWVDPRGKSALFDADGEPIAPVRRLMNRGVAVVGFDLLYQGESLEDGIPLAESRSVENPREFLGYTVGYNHPLFAQRVHDILSVLGFIRHHDFSPARVDLIAPAGAGRWAAAAGAVAGRAIDAMALGTGGFRFGAITEIRDPDLWPGAVKYGDLPTLLALCAPTPLWIAGEGPEPPEIVRASYDASGAPTPSCFRGEPDLEADAAVTWLLGLG</sequence>
<comment type="caution">
    <text evidence="2">The sequence shown here is derived from an EMBL/GenBank/DDBJ whole genome shotgun (WGS) entry which is preliminary data.</text>
</comment>
<reference evidence="2 3" key="2">
    <citation type="submission" date="2019-01" db="EMBL/GenBank/DDBJ databases">
        <title>Tautonia sociabilis, a novel thermotolerant planctomycete of Isosphaeraceae family, isolated from a 4000 m deep subterranean habitat.</title>
        <authorList>
            <person name="Kovaleva O.L."/>
            <person name="Elcheninov A.G."/>
            <person name="Van Heerden E."/>
            <person name="Toshchakov S.V."/>
            <person name="Novikov A."/>
            <person name="Bonch-Osmolovskaya E.A."/>
            <person name="Kublanov I.V."/>
        </authorList>
    </citation>
    <scope>NUCLEOTIDE SEQUENCE [LARGE SCALE GENOMIC DNA]</scope>
    <source>
        <strain evidence="2 3">GM2012</strain>
    </source>
</reference>
<dbReference type="Proteomes" id="UP000280296">
    <property type="component" value="Unassembled WGS sequence"/>
</dbReference>
<reference evidence="2 3" key="1">
    <citation type="submission" date="2018-12" db="EMBL/GenBank/DDBJ databases">
        <authorList>
            <person name="Toschakov S.V."/>
        </authorList>
    </citation>
    <scope>NUCLEOTIDE SEQUENCE [LARGE SCALE GENOMIC DNA]</scope>
    <source>
        <strain evidence="2 3">GM2012</strain>
    </source>
</reference>
<name>A0A432MR47_9BACT</name>
<evidence type="ECO:0000313" key="3">
    <source>
        <dbReference type="Proteomes" id="UP000280296"/>
    </source>
</evidence>